<dbReference type="Pfam" id="PF01382">
    <property type="entry name" value="Avidin"/>
    <property type="match status" value="1"/>
</dbReference>
<dbReference type="Proteomes" id="UP001159100">
    <property type="component" value="Unassembled WGS sequence"/>
</dbReference>
<evidence type="ECO:0000256" key="4">
    <source>
        <dbReference type="ARBA" id="ARBA00022729"/>
    </source>
</evidence>
<gene>
    <name evidence="6" type="ORF">POF45_28740</name>
</gene>
<dbReference type="EMBL" id="JARBWL010000002">
    <property type="protein sequence ID" value="MDI2595381.1"/>
    <property type="molecule type" value="Genomic_DNA"/>
</dbReference>
<dbReference type="InterPro" id="IPR005468">
    <property type="entry name" value="Avidin/str"/>
</dbReference>
<evidence type="ECO:0000256" key="1">
    <source>
        <dbReference type="ARBA" id="ARBA00004613"/>
    </source>
</evidence>
<organism evidence="6 7">
    <name type="scientific">Pseudomonas fungipugnans</name>
    <dbReference type="NCBI Taxonomy" id="3024217"/>
    <lineage>
        <taxon>Bacteria</taxon>
        <taxon>Pseudomonadati</taxon>
        <taxon>Pseudomonadota</taxon>
        <taxon>Gammaproteobacteria</taxon>
        <taxon>Pseudomonadales</taxon>
        <taxon>Pseudomonadaceae</taxon>
        <taxon>Pseudomonas</taxon>
    </lineage>
</organism>
<protein>
    <submittedName>
        <fullName evidence="6">Avidin/streptavidin family protein</fullName>
    </submittedName>
</protein>
<evidence type="ECO:0000313" key="7">
    <source>
        <dbReference type="Proteomes" id="UP001159100"/>
    </source>
</evidence>
<dbReference type="PANTHER" id="PTHR34399">
    <property type="entry name" value="AVIDIN-RELATED"/>
    <property type="match status" value="1"/>
</dbReference>
<dbReference type="PROSITE" id="PS51326">
    <property type="entry name" value="AVIDIN_2"/>
    <property type="match status" value="1"/>
</dbReference>
<evidence type="ECO:0000256" key="2">
    <source>
        <dbReference type="ARBA" id="ARBA00006297"/>
    </source>
</evidence>
<dbReference type="Gene3D" id="2.40.128.30">
    <property type="entry name" value="Avidin-like"/>
    <property type="match status" value="1"/>
</dbReference>
<comment type="subcellular location">
    <subcellularLocation>
        <location evidence="1">Secreted</location>
    </subcellularLocation>
</comment>
<keyword evidence="4" id="KW-0732">Signal</keyword>
<dbReference type="SUPFAM" id="SSF50876">
    <property type="entry name" value="Avidin/streptavidin"/>
    <property type="match status" value="1"/>
</dbReference>
<evidence type="ECO:0000313" key="6">
    <source>
        <dbReference type="EMBL" id="MDI2595381.1"/>
    </source>
</evidence>
<comment type="caution">
    <text evidence="6">The sequence shown here is derived from an EMBL/GenBank/DDBJ whole genome shotgun (WGS) entry which is preliminary data.</text>
</comment>
<keyword evidence="3" id="KW-0964">Secreted</keyword>
<dbReference type="PRINTS" id="PR00709">
    <property type="entry name" value="AVIDIN"/>
</dbReference>
<keyword evidence="7" id="KW-1185">Reference proteome</keyword>
<keyword evidence="5" id="KW-0092">Biotin</keyword>
<evidence type="ECO:0000256" key="5">
    <source>
        <dbReference type="ARBA" id="ARBA00023267"/>
    </source>
</evidence>
<sequence>MLKYFSPTSTSIESVVPSVNFNGLWRNELSSEMELTVDKATGNVAGVYRTGVGTPQPTEDFELVGFAAGDLLSFTVNFGKYGSLTSWSGQSTAVGGVTVIKTMWLMAENVPDADEPSKLWSAMLTGADNFRR</sequence>
<dbReference type="InterPro" id="IPR005469">
    <property type="entry name" value="Avidin"/>
</dbReference>
<name>A0ABT6QX35_9PSED</name>
<comment type="similarity">
    <text evidence="2">Belongs to the avidin/streptavidin family.</text>
</comment>
<reference evidence="6 7" key="1">
    <citation type="submission" date="2023-02" db="EMBL/GenBank/DDBJ databases">
        <title>Pseudomonas chrutzelriedensis sp. nov., a potently antifungal strain isolated from moss.</title>
        <authorList>
            <person name="Schnyder A."/>
            <person name="Kalawong R."/>
            <person name="Eberl L."/>
            <person name="Agnoli K."/>
        </authorList>
    </citation>
    <scope>NUCLEOTIDE SEQUENCE [LARGE SCALE GENOMIC DNA]</scope>
    <source>
        <strain evidence="6 7">681</strain>
    </source>
</reference>
<dbReference type="InterPro" id="IPR036896">
    <property type="entry name" value="Avidin-like_sf"/>
</dbReference>
<evidence type="ECO:0000256" key="3">
    <source>
        <dbReference type="ARBA" id="ARBA00022525"/>
    </source>
</evidence>
<dbReference type="RefSeq" id="WP_282317330.1">
    <property type="nucleotide sequence ID" value="NZ_JARBWL010000002.1"/>
</dbReference>
<proteinExistence type="inferred from homology"/>
<dbReference type="InterPro" id="IPR051764">
    <property type="entry name" value="Avidin/Streptavidin-rel"/>
</dbReference>
<accession>A0ABT6QX35</accession>